<name>R1F2I2_9GAMM</name>
<feature type="transmembrane region" description="Helical" evidence="8">
    <location>
        <begin position="159"/>
        <end position="181"/>
    </location>
</feature>
<feature type="domain" description="Major facilitator superfamily (MFS) profile" evidence="9">
    <location>
        <begin position="1"/>
        <end position="375"/>
    </location>
</feature>
<dbReference type="Gene3D" id="1.20.1720.10">
    <property type="entry name" value="Multidrug resistance protein D"/>
    <property type="match status" value="1"/>
</dbReference>
<keyword evidence="8" id="KW-0997">Cell inner membrane</keyword>
<reference evidence="10 11" key="1">
    <citation type="journal article" date="2013" name="Genome Announc.">
        <title>Draft Genome Sequence of Aeromonas molluscorum Strain 848TT, Isolated from Bivalve Molluscs.</title>
        <authorList>
            <person name="Spataro N."/>
            <person name="Farfan M."/>
            <person name="Albarral V."/>
            <person name="Sanglas A."/>
            <person name="Loren J.G."/>
            <person name="Fuste M.C."/>
            <person name="Bosch E."/>
        </authorList>
    </citation>
    <scope>NUCLEOTIDE SEQUENCE [LARGE SCALE GENOMIC DNA]</scope>
    <source>
        <strain evidence="10 11">848</strain>
    </source>
</reference>
<dbReference type="PANTHER" id="PTHR43124">
    <property type="entry name" value="PURINE EFFLUX PUMP PBUE"/>
    <property type="match status" value="1"/>
</dbReference>
<evidence type="ECO:0000313" key="10">
    <source>
        <dbReference type="EMBL" id="EOD54002.1"/>
    </source>
</evidence>
<dbReference type="InterPro" id="IPR011701">
    <property type="entry name" value="MFS"/>
</dbReference>
<dbReference type="NCBIfam" id="TIGR00710">
    <property type="entry name" value="efflux_Bcr_CflA"/>
    <property type="match status" value="1"/>
</dbReference>
<dbReference type="InterPro" id="IPR004812">
    <property type="entry name" value="Efflux_drug-R_Bcr/CmlA"/>
</dbReference>
<feature type="transmembrane region" description="Helical" evidence="8">
    <location>
        <begin position="272"/>
        <end position="290"/>
    </location>
</feature>
<dbReference type="GO" id="GO:1990961">
    <property type="term" value="P:xenobiotic detoxification by transmembrane export across the plasma membrane"/>
    <property type="evidence" value="ECO:0007669"/>
    <property type="project" value="InterPro"/>
</dbReference>
<dbReference type="PROSITE" id="PS50850">
    <property type="entry name" value="MFS"/>
    <property type="match status" value="1"/>
</dbReference>
<evidence type="ECO:0000313" key="11">
    <source>
        <dbReference type="Proteomes" id="UP000013526"/>
    </source>
</evidence>
<keyword evidence="11" id="KW-1185">Reference proteome</keyword>
<keyword evidence="5 8" id="KW-0812">Transmembrane</keyword>
<dbReference type="InterPro" id="IPR050189">
    <property type="entry name" value="MFS_Efflux_Transporters"/>
</dbReference>
<dbReference type="EMBL" id="AQGQ01000144">
    <property type="protein sequence ID" value="EOD54002.1"/>
    <property type="molecule type" value="Genomic_DNA"/>
</dbReference>
<dbReference type="PANTHER" id="PTHR43124:SF3">
    <property type="entry name" value="CHLORAMPHENICOL EFFLUX PUMP RV0191"/>
    <property type="match status" value="1"/>
</dbReference>
<dbReference type="AlphaFoldDB" id="R1F2I2"/>
<dbReference type="GO" id="GO:0005886">
    <property type="term" value="C:plasma membrane"/>
    <property type="evidence" value="ECO:0007669"/>
    <property type="project" value="UniProtKB-SubCell"/>
</dbReference>
<feature type="transmembrane region" description="Helical" evidence="8">
    <location>
        <begin position="98"/>
        <end position="119"/>
    </location>
</feature>
<accession>R1F2I2</accession>
<feature type="transmembrane region" description="Helical" evidence="8">
    <location>
        <begin position="296"/>
        <end position="316"/>
    </location>
</feature>
<comment type="subcellular location">
    <subcellularLocation>
        <location evidence="8">Cell inner membrane</location>
        <topology evidence="8">Multi-pass membrane protein</topology>
    </subcellularLocation>
    <subcellularLocation>
        <location evidence="1">Cell membrane</location>
        <topology evidence="1">Multi-pass membrane protein</topology>
    </subcellularLocation>
</comment>
<feature type="transmembrane region" description="Helical" evidence="8">
    <location>
        <begin position="210"/>
        <end position="236"/>
    </location>
</feature>
<keyword evidence="3 8" id="KW-0813">Transport</keyword>
<dbReference type="CDD" id="cd17320">
    <property type="entry name" value="MFS_MdfA_MDR_like"/>
    <property type="match status" value="1"/>
</dbReference>
<proteinExistence type="inferred from homology"/>
<dbReference type="GO" id="GO:0042910">
    <property type="term" value="F:xenobiotic transmembrane transporter activity"/>
    <property type="evidence" value="ECO:0007669"/>
    <property type="project" value="InterPro"/>
</dbReference>
<keyword evidence="4" id="KW-1003">Cell membrane</keyword>
<evidence type="ECO:0000256" key="4">
    <source>
        <dbReference type="ARBA" id="ARBA00022475"/>
    </source>
</evidence>
<dbReference type="InterPro" id="IPR020846">
    <property type="entry name" value="MFS_dom"/>
</dbReference>
<sequence length="375" mass="39518">MNNRLPPRWLVVGLMMFPQIVETIYSPALTHIASQFRVSDGQASQTLSVYFLAFAVGVVCWGRLCDLIGRRPAMLAGLLTYGFGTLLALLATQFETLLAARVILAFGAAVGSVVTQTMLRDSYQGSELARVFSVMGVALSISPVLGLVSGGLLAEQFGYLGVFSGLMVLAVVLGLIASWRLPETRPETTTRIALWPLACRMVRDGGLWRSALLVALFNTMLFGYYSLAPFLFAGLGLSASEFGYSGAVLAVATLLGSLLNKHLLGKGRQSLSLIRLAASLALGAGVAVWASQGSLWFLLPMMGVVVAFGIAIPNVLSQALLAYREVAGSAGALFGLAYYLLLSLGLAMAALVQDLGLLLAGCGVLAVLCSGRRST</sequence>
<comment type="caution">
    <text evidence="8">Lacks conserved residue(s) required for the propagation of feature annotation.</text>
</comment>
<dbReference type="SUPFAM" id="SSF103473">
    <property type="entry name" value="MFS general substrate transporter"/>
    <property type="match status" value="1"/>
</dbReference>
<keyword evidence="7 8" id="KW-0472">Membrane</keyword>
<dbReference type="Pfam" id="PF07690">
    <property type="entry name" value="MFS_1"/>
    <property type="match status" value="1"/>
</dbReference>
<keyword evidence="6 8" id="KW-1133">Transmembrane helix</keyword>
<evidence type="ECO:0000256" key="8">
    <source>
        <dbReference type="RuleBase" id="RU365088"/>
    </source>
</evidence>
<protein>
    <recommendedName>
        <fullName evidence="8">Bcr/CflA family efflux transporter</fullName>
    </recommendedName>
</protein>
<organism evidence="10 11">
    <name type="scientific">Aeromonas molluscorum 848</name>
    <dbReference type="NCBI Taxonomy" id="1268236"/>
    <lineage>
        <taxon>Bacteria</taxon>
        <taxon>Pseudomonadati</taxon>
        <taxon>Pseudomonadota</taxon>
        <taxon>Gammaproteobacteria</taxon>
        <taxon>Aeromonadales</taxon>
        <taxon>Aeromonadaceae</taxon>
        <taxon>Aeromonas</taxon>
    </lineage>
</organism>
<feature type="transmembrane region" description="Helical" evidence="8">
    <location>
        <begin position="47"/>
        <end position="65"/>
    </location>
</feature>
<evidence type="ECO:0000259" key="9">
    <source>
        <dbReference type="PROSITE" id="PS50850"/>
    </source>
</evidence>
<dbReference type="OrthoDB" id="9814303at2"/>
<feature type="transmembrane region" description="Helical" evidence="8">
    <location>
        <begin position="242"/>
        <end position="260"/>
    </location>
</feature>
<dbReference type="Proteomes" id="UP000013526">
    <property type="component" value="Unassembled WGS sequence"/>
</dbReference>
<dbReference type="InterPro" id="IPR036259">
    <property type="entry name" value="MFS_trans_sf"/>
</dbReference>
<comment type="caution">
    <text evidence="10">The sequence shown here is derived from an EMBL/GenBank/DDBJ whole genome shotgun (WGS) entry which is preliminary data.</text>
</comment>
<evidence type="ECO:0000256" key="1">
    <source>
        <dbReference type="ARBA" id="ARBA00004651"/>
    </source>
</evidence>
<dbReference type="RefSeq" id="WP_005906986.1">
    <property type="nucleotide sequence ID" value="NZ_AQGQ01000144.1"/>
</dbReference>
<evidence type="ECO:0000256" key="2">
    <source>
        <dbReference type="ARBA" id="ARBA00006236"/>
    </source>
</evidence>
<feature type="transmembrane region" description="Helical" evidence="8">
    <location>
        <begin position="72"/>
        <end position="92"/>
    </location>
</feature>
<dbReference type="PATRIC" id="fig|1268236.3.peg.3257"/>
<evidence type="ECO:0000256" key="7">
    <source>
        <dbReference type="ARBA" id="ARBA00023136"/>
    </source>
</evidence>
<evidence type="ECO:0000256" key="6">
    <source>
        <dbReference type="ARBA" id="ARBA00022989"/>
    </source>
</evidence>
<feature type="transmembrane region" description="Helical" evidence="8">
    <location>
        <begin position="328"/>
        <end position="349"/>
    </location>
</feature>
<evidence type="ECO:0000256" key="5">
    <source>
        <dbReference type="ARBA" id="ARBA00022692"/>
    </source>
</evidence>
<feature type="transmembrane region" description="Helical" evidence="8">
    <location>
        <begin position="131"/>
        <end position="153"/>
    </location>
</feature>
<evidence type="ECO:0000256" key="3">
    <source>
        <dbReference type="ARBA" id="ARBA00022448"/>
    </source>
</evidence>
<gene>
    <name evidence="10" type="ORF">G113_16637</name>
</gene>
<comment type="similarity">
    <text evidence="2 8">Belongs to the major facilitator superfamily. Bcr/CmlA family.</text>
</comment>